<dbReference type="SUPFAM" id="SSF49464">
    <property type="entry name" value="Carboxypeptidase regulatory domain-like"/>
    <property type="match status" value="1"/>
</dbReference>
<name>A0A9W6P180_9PSEU</name>
<evidence type="ECO:0000313" key="2">
    <source>
        <dbReference type="Proteomes" id="UP001143463"/>
    </source>
</evidence>
<dbReference type="SUPFAM" id="SSF49478">
    <property type="entry name" value="Cna protein B-type domain"/>
    <property type="match status" value="1"/>
</dbReference>
<dbReference type="GO" id="GO:0005975">
    <property type="term" value="P:carbohydrate metabolic process"/>
    <property type="evidence" value="ECO:0007669"/>
    <property type="project" value="UniProtKB-ARBA"/>
</dbReference>
<keyword evidence="2" id="KW-1185">Reference proteome</keyword>
<dbReference type="Gene3D" id="2.60.40.10">
    <property type="entry name" value="Immunoglobulins"/>
    <property type="match status" value="1"/>
</dbReference>
<gene>
    <name evidence="1" type="ORF">GCM10017577_71470</name>
</gene>
<dbReference type="InterPro" id="IPR008969">
    <property type="entry name" value="CarboxyPept-like_regulatory"/>
</dbReference>
<dbReference type="Gene3D" id="2.60.40.1120">
    <property type="entry name" value="Carboxypeptidase-like, regulatory domain"/>
    <property type="match status" value="2"/>
</dbReference>
<dbReference type="SUPFAM" id="SSF117074">
    <property type="entry name" value="Hypothetical protein PA1324"/>
    <property type="match status" value="1"/>
</dbReference>
<reference evidence="1" key="2">
    <citation type="submission" date="2023-01" db="EMBL/GenBank/DDBJ databases">
        <authorList>
            <person name="Sun Q."/>
            <person name="Evtushenko L."/>
        </authorList>
    </citation>
    <scope>NUCLEOTIDE SEQUENCE</scope>
    <source>
        <strain evidence="1">VKM Ac-1069</strain>
    </source>
</reference>
<evidence type="ECO:0000313" key="1">
    <source>
        <dbReference type="EMBL" id="GLL15993.1"/>
    </source>
</evidence>
<dbReference type="AlphaFoldDB" id="A0A9W6P180"/>
<organism evidence="1 2">
    <name type="scientific">Pseudonocardia halophobica</name>
    <dbReference type="NCBI Taxonomy" id="29401"/>
    <lineage>
        <taxon>Bacteria</taxon>
        <taxon>Bacillati</taxon>
        <taxon>Actinomycetota</taxon>
        <taxon>Actinomycetes</taxon>
        <taxon>Pseudonocardiales</taxon>
        <taxon>Pseudonocardiaceae</taxon>
        <taxon>Pseudonocardia</taxon>
    </lineage>
</organism>
<dbReference type="RefSeq" id="WP_037053907.1">
    <property type="nucleotide sequence ID" value="NZ_BAAAUZ010000053.1"/>
</dbReference>
<dbReference type="Proteomes" id="UP001143463">
    <property type="component" value="Unassembled WGS sequence"/>
</dbReference>
<sequence length="269" mass="27322">MIDPSLDRTASAQVTGRVRTTARPVPDATLTLTDGAGIQVARTRSAADGAFAFPGLRPGRYVLVAHRSGHRPQATAVEAVAAVEALPPGGVRHDGGLDLVLEPVASVRGRVRDPDTGLPVVAATVVAVDPAGEVVASTMSEPDGSYLLEGVDTAGPLTLVVAAPGADPVARSVELGASGAEQTVDLAVQTLSTLTGIVTAGGRPLPRLPLTLHDHRGRTVAHARTGADGTYRFEGVPAGRYTVRSATSGPQAAGIGPDDGVCHLTLTPR</sequence>
<dbReference type="InterPro" id="IPR013783">
    <property type="entry name" value="Ig-like_fold"/>
</dbReference>
<protein>
    <submittedName>
        <fullName evidence="1">Uncharacterized protein</fullName>
    </submittedName>
</protein>
<proteinExistence type="predicted"/>
<dbReference type="Pfam" id="PF13620">
    <property type="entry name" value="CarboxypepD_reg"/>
    <property type="match status" value="3"/>
</dbReference>
<accession>A0A9W6P180</accession>
<dbReference type="EMBL" id="BSFQ01000061">
    <property type="protein sequence ID" value="GLL15993.1"/>
    <property type="molecule type" value="Genomic_DNA"/>
</dbReference>
<reference evidence="1" key="1">
    <citation type="journal article" date="2014" name="Int. J. Syst. Evol. Microbiol.">
        <title>Complete genome sequence of Corynebacterium casei LMG S-19264T (=DSM 44701T), isolated from a smear-ripened cheese.</title>
        <authorList>
            <consortium name="US DOE Joint Genome Institute (JGI-PGF)"/>
            <person name="Walter F."/>
            <person name="Albersmeier A."/>
            <person name="Kalinowski J."/>
            <person name="Ruckert C."/>
        </authorList>
    </citation>
    <scope>NUCLEOTIDE SEQUENCE</scope>
    <source>
        <strain evidence="1">VKM Ac-1069</strain>
    </source>
</reference>
<comment type="caution">
    <text evidence="1">The sequence shown here is derived from an EMBL/GenBank/DDBJ whole genome shotgun (WGS) entry which is preliminary data.</text>
</comment>